<evidence type="ECO:0000313" key="10">
    <source>
        <dbReference type="EMBL" id="PWK53795.1"/>
    </source>
</evidence>
<feature type="binding site" evidence="8">
    <location>
        <begin position="90"/>
        <end position="93"/>
    </location>
    <ligand>
        <name>substrate</name>
    </ligand>
</feature>
<feature type="binding site" evidence="8">
    <location>
        <position position="218"/>
    </location>
    <ligand>
        <name>Mg(2+)</name>
        <dbReference type="ChEBI" id="CHEBI:18420"/>
        <label>2</label>
    </ligand>
</feature>
<dbReference type="GO" id="GO:0000287">
    <property type="term" value="F:magnesium ion binding"/>
    <property type="evidence" value="ECO:0007669"/>
    <property type="project" value="UniProtKB-UniRule"/>
</dbReference>
<dbReference type="InterPro" id="IPR006240">
    <property type="entry name" value="CysQ"/>
</dbReference>
<feature type="binding site" evidence="9">
    <location>
        <position position="68"/>
    </location>
    <ligand>
        <name>Mg(2+)</name>
        <dbReference type="ChEBI" id="CHEBI:18420"/>
        <label>1</label>
        <note>catalytic</note>
    </ligand>
</feature>
<dbReference type="GO" id="GO:0050427">
    <property type="term" value="P:3'-phosphoadenosine 5'-phosphosulfate metabolic process"/>
    <property type="evidence" value="ECO:0007669"/>
    <property type="project" value="TreeGrafter"/>
</dbReference>
<feature type="binding site" evidence="8">
    <location>
        <position position="88"/>
    </location>
    <ligand>
        <name>Mg(2+)</name>
        <dbReference type="ChEBI" id="CHEBI:18420"/>
        <label>2</label>
    </ligand>
</feature>
<protein>
    <recommendedName>
        <fullName evidence="8">3'(2'),5'-bisphosphate nucleotidase CysQ</fullName>
        <ecNumber evidence="8">3.1.3.7</ecNumber>
    </recommendedName>
    <alternativeName>
        <fullName evidence="8">3'(2'),5-bisphosphonucleoside 3'(2')-phosphohydrolase</fullName>
    </alternativeName>
    <alternativeName>
        <fullName evidence="8">3'-phosphoadenosine 5'-phosphate phosphatase</fullName>
        <shortName evidence="8">PAP phosphatase</shortName>
    </alternativeName>
</protein>
<reference evidence="10 11" key="1">
    <citation type="submission" date="2018-05" db="EMBL/GenBank/DDBJ databases">
        <title>Genomic Encyclopedia of Type Strains, Phase IV (KMG-IV): sequencing the most valuable type-strain genomes for metagenomic binning, comparative biology and taxonomic classification.</title>
        <authorList>
            <person name="Goeker M."/>
        </authorList>
    </citation>
    <scope>NUCLEOTIDE SEQUENCE [LARGE SCALE GENOMIC DNA]</scope>
    <source>
        <strain evidence="10 11">DSM 25350</strain>
    </source>
</reference>
<dbReference type="RefSeq" id="WP_109761856.1">
    <property type="nucleotide sequence ID" value="NZ_QGGU01000002.1"/>
</dbReference>
<comment type="caution">
    <text evidence="10">The sequence shown here is derived from an EMBL/GenBank/DDBJ whole genome shotgun (WGS) entry which is preliminary data.</text>
</comment>
<dbReference type="SUPFAM" id="SSF56655">
    <property type="entry name" value="Carbohydrate phosphatase"/>
    <property type="match status" value="1"/>
</dbReference>
<dbReference type="GO" id="GO:0000103">
    <property type="term" value="P:sulfate assimilation"/>
    <property type="evidence" value="ECO:0007669"/>
    <property type="project" value="TreeGrafter"/>
</dbReference>
<dbReference type="PANTHER" id="PTHR43028:SF5">
    <property type="entry name" value="3'(2'),5'-BISPHOSPHATE NUCLEOTIDASE 1"/>
    <property type="match status" value="1"/>
</dbReference>
<dbReference type="InterPro" id="IPR000760">
    <property type="entry name" value="Inositol_monophosphatase-like"/>
</dbReference>
<dbReference type="PANTHER" id="PTHR43028">
    <property type="entry name" value="3'(2'),5'-BISPHOSPHATE NUCLEOTIDASE 1"/>
    <property type="match status" value="1"/>
</dbReference>
<dbReference type="Gene3D" id="3.40.190.80">
    <property type="match status" value="1"/>
</dbReference>
<feature type="binding site" evidence="8">
    <location>
        <position position="68"/>
    </location>
    <ligand>
        <name>Mg(2+)</name>
        <dbReference type="ChEBI" id="CHEBI:18420"/>
        <label>1</label>
    </ligand>
</feature>
<feature type="binding site" evidence="9">
    <location>
        <position position="90"/>
    </location>
    <ligand>
        <name>Mg(2+)</name>
        <dbReference type="ChEBI" id="CHEBI:18420"/>
        <label>2</label>
    </ligand>
</feature>
<keyword evidence="6 8" id="KW-0460">Magnesium</keyword>
<gene>
    <name evidence="8" type="primary">cysQ</name>
    <name evidence="10" type="ORF">C8D97_102184</name>
</gene>
<feature type="binding site" evidence="8">
    <location>
        <position position="218"/>
    </location>
    <ligand>
        <name>substrate</name>
    </ligand>
</feature>
<comment type="similarity">
    <text evidence="1 8">Belongs to the inositol monophosphatase superfamily. CysQ family.</text>
</comment>
<evidence type="ECO:0000256" key="1">
    <source>
        <dbReference type="ARBA" id="ARBA00005289"/>
    </source>
</evidence>
<accession>A0A316G092</accession>
<keyword evidence="7 8" id="KW-0472">Membrane</keyword>
<dbReference type="NCBIfam" id="TIGR01331">
    <property type="entry name" value="bisphos_cysQ"/>
    <property type="match status" value="1"/>
</dbReference>
<evidence type="ECO:0000256" key="8">
    <source>
        <dbReference type="HAMAP-Rule" id="MF_02095"/>
    </source>
</evidence>
<comment type="subcellular location">
    <subcellularLocation>
        <location evidence="8">Cell inner membrane</location>
        <topology evidence="8">Peripheral membrane protein</topology>
        <orientation evidence="8">Cytoplasmic side</orientation>
    </subcellularLocation>
</comment>
<feature type="binding site" evidence="9">
    <location>
        <position position="88"/>
    </location>
    <ligand>
        <name>Mg(2+)</name>
        <dbReference type="ChEBI" id="CHEBI:18420"/>
        <label>1</label>
        <note>catalytic</note>
    </ligand>
</feature>
<dbReference type="Pfam" id="PF00459">
    <property type="entry name" value="Inositol_P"/>
    <property type="match status" value="1"/>
</dbReference>
<dbReference type="AlphaFoldDB" id="A0A316G092"/>
<keyword evidence="11" id="KW-1185">Reference proteome</keyword>
<dbReference type="GO" id="GO:0005886">
    <property type="term" value="C:plasma membrane"/>
    <property type="evidence" value="ECO:0007669"/>
    <property type="project" value="UniProtKB-SubCell"/>
</dbReference>
<dbReference type="EC" id="3.1.3.7" evidence="8"/>
<comment type="catalytic activity">
    <reaction evidence="8">
        <text>adenosine 3',5'-bisphosphate + H2O = AMP + phosphate</text>
        <dbReference type="Rhea" id="RHEA:10040"/>
        <dbReference type="ChEBI" id="CHEBI:15377"/>
        <dbReference type="ChEBI" id="CHEBI:43474"/>
        <dbReference type="ChEBI" id="CHEBI:58343"/>
        <dbReference type="ChEBI" id="CHEBI:456215"/>
        <dbReference type="EC" id="3.1.3.7"/>
    </reaction>
</comment>
<sequence length="270" mass="30424">MNYQDLLTPVIDISKRAGAAILEVYRKDDFDQRIKSDNSPLTEADMASHRLICQALENLTPEIPVLSEESKGITFDERKSWETYWLVDPLDGTKEFIARNDEFTTNIALIHDGRPVLGVIYVPVFDTLYYAAKYFGANKQQGDKDAEKISVRPVPEKNNAKHYTVVGSRRHGIEKVEKLCAKMPSFSLTSKGSSLKMCLVAEGEADLYPRLAPTSEWDTGAAQIIVEEAGGQLVKTDFSVLEYNTKESLLNPHFFVLGDDKEDWQSLLRE</sequence>
<feature type="binding site" evidence="9">
    <location>
        <position position="218"/>
    </location>
    <ligand>
        <name>Mg(2+)</name>
        <dbReference type="ChEBI" id="CHEBI:18420"/>
        <label>1</label>
        <note>catalytic</note>
    </ligand>
</feature>
<feature type="binding site" evidence="8">
    <location>
        <position position="91"/>
    </location>
    <ligand>
        <name>Mg(2+)</name>
        <dbReference type="ChEBI" id="CHEBI:18420"/>
        <label>2</label>
    </ligand>
</feature>
<dbReference type="Proteomes" id="UP000245790">
    <property type="component" value="Unassembled WGS sequence"/>
</dbReference>
<proteinExistence type="inferred from homology"/>
<evidence type="ECO:0000256" key="5">
    <source>
        <dbReference type="ARBA" id="ARBA00022801"/>
    </source>
</evidence>
<keyword evidence="2 8" id="KW-1003">Cell membrane</keyword>
<dbReference type="CDD" id="cd01638">
    <property type="entry name" value="CysQ"/>
    <property type="match status" value="1"/>
</dbReference>
<dbReference type="Gene3D" id="3.30.540.10">
    <property type="entry name" value="Fructose-1,6-Bisphosphatase, subunit A, domain 1"/>
    <property type="match status" value="1"/>
</dbReference>
<keyword evidence="4 8" id="KW-0479">Metal-binding</keyword>
<evidence type="ECO:0000256" key="3">
    <source>
        <dbReference type="ARBA" id="ARBA00022519"/>
    </source>
</evidence>
<dbReference type="InterPro" id="IPR050725">
    <property type="entry name" value="CysQ/Inositol_MonoPase"/>
</dbReference>
<evidence type="ECO:0000313" key="11">
    <source>
        <dbReference type="Proteomes" id="UP000245790"/>
    </source>
</evidence>
<evidence type="ECO:0000256" key="9">
    <source>
        <dbReference type="PIRSR" id="PIRSR600760-2"/>
    </source>
</evidence>
<feature type="binding site" evidence="8">
    <location>
        <position position="88"/>
    </location>
    <ligand>
        <name>Mg(2+)</name>
        <dbReference type="ChEBI" id="CHEBI:18420"/>
        <label>1</label>
    </ligand>
</feature>
<evidence type="ECO:0000256" key="4">
    <source>
        <dbReference type="ARBA" id="ARBA00022723"/>
    </source>
</evidence>
<evidence type="ECO:0000256" key="2">
    <source>
        <dbReference type="ARBA" id="ARBA00022475"/>
    </source>
</evidence>
<dbReference type="EMBL" id="QGGU01000002">
    <property type="protein sequence ID" value="PWK53795.1"/>
    <property type="molecule type" value="Genomic_DNA"/>
</dbReference>
<organism evidence="10 11">
    <name type="scientific">Pleionea mediterranea</name>
    <dbReference type="NCBI Taxonomy" id="523701"/>
    <lineage>
        <taxon>Bacteria</taxon>
        <taxon>Pseudomonadati</taxon>
        <taxon>Pseudomonadota</taxon>
        <taxon>Gammaproteobacteria</taxon>
        <taxon>Oceanospirillales</taxon>
        <taxon>Pleioneaceae</taxon>
        <taxon>Pleionea</taxon>
    </lineage>
</organism>
<comment type="cofactor">
    <cofactor evidence="8 9">
        <name>Mg(2+)</name>
        <dbReference type="ChEBI" id="CHEBI:18420"/>
    </cofactor>
</comment>
<feature type="binding site" evidence="8">
    <location>
        <position position="68"/>
    </location>
    <ligand>
        <name>substrate</name>
    </ligand>
</feature>
<dbReference type="FunFam" id="3.30.540.10:FF:000007">
    <property type="entry name" value="3'(2'),5'-bisphosphate nucleotidase CysQ"/>
    <property type="match status" value="1"/>
</dbReference>
<feature type="binding site" evidence="9">
    <location>
        <position position="91"/>
    </location>
    <ligand>
        <name>Mg(2+)</name>
        <dbReference type="ChEBI" id="CHEBI:18420"/>
        <label>1</label>
        <note>catalytic</note>
    </ligand>
</feature>
<evidence type="ECO:0000256" key="7">
    <source>
        <dbReference type="ARBA" id="ARBA00023136"/>
    </source>
</evidence>
<name>A0A316G092_9GAMM</name>
<keyword evidence="5 8" id="KW-0378">Hydrolase</keyword>
<feature type="binding site" evidence="8">
    <location>
        <position position="90"/>
    </location>
    <ligand>
        <name>Mg(2+)</name>
        <dbReference type="ChEBI" id="CHEBI:18420"/>
        <label>1</label>
    </ligand>
</feature>
<dbReference type="HAMAP" id="MF_02095">
    <property type="entry name" value="CysQ"/>
    <property type="match status" value="1"/>
</dbReference>
<dbReference type="GO" id="GO:0008441">
    <property type="term" value="F:3'(2'),5'-bisphosphate nucleotidase activity"/>
    <property type="evidence" value="ECO:0007669"/>
    <property type="project" value="UniProtKB-UniRule"/>
</dbReference>
<keyword evidence="3 8" id="KW-0997">Cell inner membrane</keyword>
<dbReference type="OrthoDB" id="9785695at2"/>
<comment type="function">
    <text evidence="8">Converts adenosine-3',5'-bisphosphate (PAP) to AMP.</text>
</comment>
<evidence type="ECO:0000256" key="6">
    <source>
        <dbReference type="ARBA" id="ARBA00022842"/>
    </source>
</evidence>